<reference evidence="2 3" key="1">
    <citation type="submission" date="2016-10" db="EMBL/GenBank/DDBJ databases">
        <authorList>
            <person name="de Groot N.N."/>
        </authorList>
    </citation>
    <scope>NUCLEOTIDE SEQUENCE [LARGE SCALE GENOMIC DNA]</scope>
    <source>
        <strain evidence="2 3">DSM 19803</strain>
    </source>
</reference>
<proteinExistence type="predicted"/>
<dbReference type="OrthoDB" id="1450420at2"/>
<feature type="transmembrane region" description="Helical" evidence="1">
    <location>
        <begin position="55"/>
        <end position="75"/>
    </location>
</feature>
<accession>A0A1G7V465</accession>
<keyword evidence="1" id="KW-0812">Transmembrane</keyword>
<protein>
    <submittedName>
        <fullName evidence="2">Uncharacterized protein</fullName>
    </submittedName>
</protein>
<dbReference type="RefSeq" id="WP_093365598.1">
    <property type="nucleotide sequence ID" value="NZ_FNCW01000003.1"/>
</dbReference>
<keyword evidence="1" id="KW-1133">Transmembrane helix</keyword>
<evidence type="ECO:0000256" key="1">
    <source>
        <dbReference type="SAM" id="Phobius"/>
    </source>
</evidence>
<dbReference type="Proteomes" id="UP000199296">
    <property type="component" value="Unassembled WGS sequence"/>
</dbReference>
<dbReference type="STRING" id="470826.SAMN04488027_10351"/>
<organism evidence="2 3">
    <name type="scientific">Psychroflexus sediminis</name>
    <dbReference type="NCBI Taxonomy" id="470826"/>
    <lineage>
        <taxon>Bacteria</taxon>
        <taxon>Pseudomonadati</taxon>
        <taxon>Bacteroidota</taxon>
        <taxon>Flavobacteriia</taxon>
        <taxon>Flavobacteriales</taxon>
        <taxon>Flavobacteriaceae</taxon>
        <taxon>Psychroflexus</taxon>
    </lineage>
</organism>
<keyword evidence="1" id="KW-0472">Membrane</keyword>
<evidence type="ECO:0000313" key="3">
    <source>
        <dbReference type="Proteomes" id="UP000199296"/>
    </source>
</evidence>
<sequence>MFQKVISVKGFWRSVIVLAIGFIFIYNIVDVWLAYDFNWSLYAENRLAKENLLRFFVANIMSGFVYGFIVTYLKFRGNIKKNEAK</sequence>
<name>A0A1G7V465_9FLAO</name>
<dbReference type="EMBL" id="FNCW01000003">
    <property type="protein sequence ID" value="SDG54358.1"/>
    <property type="molecule type" value="Genomic_DNA"/>
</dbReference>
<dbReference type="AlphaFoldDB" id="A0A1G7V465"/>
<feature type="transmembrane region" description="Helical" evidence="1">
    <location>
        <begin position="12"/>
        <end position="35"/>
    </location>
</feature>
<keyword evidence="3" id="KW-1185">Reference proteome</keyword>
<gene>
    <name evidence="2" type="ORF">SAMN04488027_10351</name>
</gene>
<evidence type="ECO:0000313" key="2">
    <source>
        <dbReference type="EMBL" id="SDG54358.1"/>
    </source>
</evidence>